<sequence>MTAPAPSPNELHQRRLQQLATYLRESELILANWDAYSDEHTDESGWPHDQEAYGLRAAVRDAETWTAFNRVRSCAKDLLATAEVQLQQLDATAIRPHWPGRLAALHHALDRLNALQHEWLETRATLPASAKPGTEAYDDVLDERNSEAWHYLGEWSAHGQALLDIHAAALKTPSRLPGTGAAPSRAPAPPAASATSSAARR</sequence>
<comment type="caution">
    <text evidence="2">The sequence shown here is derived from an EMBL/GenBank/DDBJ whole genome shotgun (WGS) entry which is preliminary data.</text>
</comment>
<evidence type="ECO:0000313" key="3">
    <source>
        <dbReference type="Proteomes" id="UP001216579"/>
    </source>
</evidence>
<dbReference type="Proteomes" id="UP001216579">
    <property type="component" value="Unassembled WGS sequence"/>
</dbReference>
<accession>A0ABT5ZRF7</accession>
<feature type="region of interest" description="Disordered" evidence="1">
    <location>
        <begin position="174"/>
        <end position="201"/>
    </location>
</feature>
<evidence type="ECO:0008006" key="4">
    <source>
        <dbReference type="Google" id="ProtNLM"/>
    </source>
</evidence>
<gene>
    <name evidence="2" type="ORF">P3G67_24820</name>
</gene>
<protein>
    <recommendedName>
        <fullName evidence="4">DinB family protein</fullName>
    </recommendedName>
</protein>
<dbReference type="EMBL" id="JARJBC010000017">
    <property type="protein sequence ID" value="MDF3292397.1"/>
    <property type="molecule type" value="Genomic_DNA"/>
</dbReference>
<evidence type="ECO:0000313" key="2">
    <source>
        <dbReference type="EMBL" id="MDF3292397.1"/>
    </source>
</evidence>
<dbReference type="RefSeq" id="WP_276095462.1">
    <property type="nucleotide sequence ID" value="NZ_JARJBC010000017.1"/>
</dbReference>
<feature type="compositionally biased region" description="Low complexity" evidence="1">
    <location>
        <begin position="181"/>
        <end position="201"/>
    </location>
</feature>
<name>A0ABT5ZRF7_9ACTN</name>
<organism evidence="2 3">
    <name type="scientific">Streptomyces silvisoli</name>
    <dbReference type="NCBI Taxonomy" id="3034235"/>
    <lineage>
        <taxon>Bacteria</taxon>
        <taxon>Bacillati</taxon>
        <taxon>Actinomycetota</taxon>
        <taxon>Actinomycetes</taxon>
        <taxon>Kitasatosporales</taxon>
        <taxon>Streptomycetaceae</taxon>
        <taxon>Streptomyces</taxon>
    </lineage>
</organism>
<reference evidence="2 3" key="1">
    <citation type="submission" date="2023-03" db="EMBL/GenBank/DDBJ databases">
        <title>Draft genome sequence of Streptomyces sp. RB6PN23 isolated from peat swamp forest in Thailand.</title>
        <authorList>
            <person name="Klaysubun C."/>
            <person name="Duangmal K."/>
        </authorList>
    </citation>
    <scope>NUCLEOTIDE SEQUENCE [LARGE SCALE GENOMIC DNA]</scope>
    <source>
        <strain evidence="2 3">RB6PN23</strain>
    </source>
</reference>
<proteinExistence type="predicted"/>
<evidence type="ECO:0000256" key="1">
    <source>
        <dbReference type="SAM" id="MobiDB-lite"/>
    </source>
</evidence>
<keyword evidence="3" id="KW-1185">Reference proteome</keyword>